<comment type="caution">
    <text evidence="1">The sequence shown here is derived from an EMBL/GenBank/DDBJ whole genome shotgun (WGS) entry which is preliminary data.</text>
</comment>
<dbReference type="Proteomes" id="UP000398217">
    <property type="component" value="Unassembled WGS sequence"/>
</dbReference>
<proteinExistence type="predicted"/>
<dbReference type="RefSeq" id="WP_155284591.1">
    <property type="nucleotide sequence ID" value="NZ_BLBC01000007.1"/>
</dbReference>
<dbReference type="OrthoDB" id="8611858at2"/>
<evidence type="ECO:0000313" key="1">
    <source>
        <dbReference type="EMBL" id="GET45950.1"/>
    </source>
</evidence>
<dbReference type="Gene3D" id="3.30.70.240">
    <property type="match status" value="1"/>
</dbReference>
<keyword evidence="2" id="KW-1185">Reference proteome</keyword>
<dbReference type="EMBL" id="BLBC01000007">
    <property type="protein sequence ID" value="GET45950.1"/>
    <property type="molecule type" value="Genomic_DNA"/>
</dbReference>
<protein>
    <submittedName>
        <fullName evidence="1">Uncharacterized protein</fullName>
    </submittedName>
</protein>
<dbReference type="AlphaFoldDB" id="A0A5M4B982"/>
<evidence type="ECO:0000313" key="2">
    <source>
        <dbReference type="Proteomes" id="UP000398217"/>
    </source>
</evidence>
<reference evidence="2" key="1">
    <citation type="journal article" date="2020" name="Int. J. Syst. Evol. Microbiol.">
        <title>Capnocytophaga felis sp. nov. isolated from the feline oral cavity.</title>
        <authorList>
            <person name="Suzuki M."/>
            <person name="Umeda K."/>
            <person name="Kimura M."/>
            <person name="Imaoka K."/>
            <person name="Morikawa S."/>
            <person name="Maeda K."/>
        </authorList>
    </citation>
    <scope>NUCLEOTIDE SEQUENCE [LARGE SCALE GENOMIC DNA]</scope>
    <source>
        <strain evidence="2">KC07070</strain>
    </source>
</reference>
<gene>
    <name evidence="1" type="ORF">RCZ01_12520</name>
</gene>
<accession>A0A5M4B982</accession>
<name>A0A5M4B982_9FLAO</name>
<sequence>MYAILFDIDVSVLKQNYGESYPKAYDDIKELLKNYDFYQEQKGVYFSKTASKQETDNAIEALSKKDWFLLSVKKVQTFKIEDWNDFTPTIQEKMREVVFKISR</sequence>
<organism evidence="1 2">
    <name type="scientific">Capnocytophaga felis</name>
    <dbReference type="NCBI Taxonomy" id="2267611"/>
    <lineage>
        <taxon>Bacteria</taxon>
        <taxon>Pseudomonadati</taxon>
        <taxon>Bacteroidota</taxon>
        <taxon>Flavobacteriia</taxon>
        <taxon>Flavobacteriales</taxon>
        <taxon>Flavobacteriaceae</taxon>
        <taxon>Capnocytophaga</taxon>
    </lineage>
</organism>